<dbReference type="OrthoDB" id="4907at2157"/>
<dbReference type="EMBL" id="CP042905">
    <property type="protein sequence ID" value="QEE14235.1"/>
    <property type="molecule type" value="Genomic_DNA"/>
</dbReference>
<protein>
    <submittedName>
        <fullName evidence="3">NAD-dependent epimerase/dehydratase family protein</fullName>
    </submittedName>
</protein>
<evidence type="ECO:0000256" key="1">
    <source>
        <dbReference type="ARBA" id="ARBA00007637"/>
    </source>
</evidence>
<name>A0A5B9D5C3_9ARCH</name>
<dbReference type="SUPFAM" id="SSF51735">
    <property type="entry name" value="NAD(P)-binding Rossmann-fold domains"/>
    <property type="match status" value="1"/>
</dbReference>
<organism evidence="3 4">
    <name type="scientific">Promethearchaeum syntrophicum</name>
    <dbReference type="NCBI Taxonomy" id="2594042"/>
    <lineage>
        <taxon>Archaea</taxon>
        <taxon>Promethearchaeati</taxon>
        <taxon>Promethearchaeota</taxon>
        <taxon>Promethearchaeia</taxon>
        <taxon>Promethearchaeales</taxon>
        <taxon>Promethearchaeaceae</taxon>
        <taxon>Promethearchaeum</taxon>
    </lineage>
</organism>
<evidence type="ECO:0000259" key="2">
    <source>
        <dbReference type="Pfam" id="PF01073"/>
    </source>
</evidence>
<feature type="domain" description="3-beta hydroxysteroid dehydrogenase/isomerase" evidence="2">
    <location>
        <begin position="6"/>
        <end position="161"/>
    </location>
</feature>
<dbReference type="GO" id="GO:0008743">
    <property type="term" value="F:L-threonine 3-dehydrogenase activity"/>
    <property type="evidence" value="ECO:0007669"/>
    <property type="project" value="TreeGrafter"/>
</dbReference>
<dbReference type="GO" id="GO:0006567">
    <property type="term" value="P:L-threonine catabolic process"/>
    <property type="evidence" value="ECO:0007669"/>
    <property type="project" value="TreeGrafter"/>
</dbReference>
<dbReference type="GeneID" id="41328054"/>
<dbReference type="PANTHER" id="PTHR42687">
    <property type="entry name" value="L-THREONINE 3-DEHYDROGENASE"/>
    <property type="match status" value="1"/>
</dbReference>
<dbReference type="RefSeq" id="WP_147661199.1">
    <property type="nucleotide sequence ID" value="NZ_CP042905.2"/>
</dbReference>
<accession>A0A5B9D5C3</accession>
<dbReference type="GO" id="GO:0006694">
    <property type="term" value="P:steroid biosynthetic process"/>
    <property type="evidence" value="ECO:0007669"/>
    <property type="project" value="InterPro"/>
</dbReference>
<comment type="similarity">
    <text evidence="1">Belongs to the NAD(P)-dependent epimerase/dehydratase family.</text>
</comment>
<dbReference type="Proteomes" id="UP000321408">
    <property type="component" value="Chromosome"/>
</dbReference>
<dbReference type="InterPro" id="IPR051225">
    <property type="entry name" value="NAD(P)_epim/dehydratase"/>
</dbReference>
<dbReference type="PANTHER" id="PTHR42687:SF1">
    <property type="entry name" value="L-THREONINE 3-DEHYDROGENASE, MITOCHONDRIAL"/>
    <property type="match status" value="1"/>
</dbReference>
<dbReference type="AlphaFoldDB" id="A0A5B9D5C3"/>
<gene>
    <name evidence="3" type="ORF">DSAG12_00046</name>
</gene>
<evidence type="ECO:0000313" key="3">
    <source>
        <dbReference type="EMBL" id="QEE14235.1"/>
    </source>
</evidence>
<dbReference type="Pfam" id="PF01073">
    <property type="entry name" value="3Beta_HSD"/>
    <property type="match status" value="1"/>
</dbReference>
<evidence type="ECO:0000313" key="4">
    <source>
        <dbReference type="Proteomes" id="UP000321408"/>
    </source>
</evidence>
<dbReference type="Gene3D" id="3.40.50.720">
    <property type="entry name" value="NAD(P)-binding Rossmann-like Domain"/>
    <property type="match status" value="1"/>
</dbReference>
<reference evidence="3 4" key="2">
    <citation type="journal article" date="2024" name="Int. J. Syst. Evol. Microbiol.">
        <title>Promethearchaeum syntrophicum gen. nov., sp. nov., an anaerobic, obligately syntrophic archaeon, the first isolate of the lineage 'Asgard' archaea, and proposal of the new archaeal phylum Promethearchaeota phyl. nov. and kingdom Promethearchaeati regn. nov.</title>
        <authorList>
            <person name="Imachi H."/>
            <person name="Nobu M.K."/>
            <person name="Kato S."/>
            <person name="Takaki Y."/>
            <person name="Miyazaki M."/>
            <person name="Miyata M."/>
            <person name="Ogawara M."/>
            <person name="Saito Y."/>
            <person name="Sakai S."/>
            <person name="Tahara Y.O."/>
            <person name="Takano Y."/>
            <person name="Tasumi E."/>
            <person name="Uematsu K."/>
            <person name="Yoshimura T."/>
            <person name="Itoh T."/>
            <person name="Ohkuma M."/>
            <person name="Takai K."/>
        </authorList>
    </citation>
    <scope>NUCLEOTIDE SEQUENCE [LARGE SCALE GENOMIC DNA]</scope>
    <source>
        <strain evidence="3 4">MK-D1</strain>
    </source>
</reference>
<proteinExistence type="inferred from homology"/>
<keyword evidence="4" id="KW-1185">Reference proteome</keyword>
<dbReference type="InterPro" id="IPR036291">
    <property type="entry name" value="NAD(P)-bd_dom_sf"/>
</dbReference>
<reference evidence="3 4" key="1">
    <citation type="journal article" date="2020" name="Nature">
        <title>Isolation of an archaeon at the prokaryote-eukaryote interface.</title>
        <authorList>
            <person name="Imachi H."/>
            <person name="Nobu M.K."/>
            <person name="Nakahara N."/>
            <person name="Morono Y."/>
            <person name="Ogawara M."/>
            <person name="Takaki Y."/>
            <person name="Takano Y."/>
            <person name="Uematsu K."/>
            <person name="Ikuta T."/>
            <person name="Ito M."/>
            <person name="Matsui Y."/>
            <person name="Miyazaki M."/>
            <person name="Murata K."/>
            <person name="Saito Y."/>
            <person name="Sakai S."/>
            <person name="Song C."/>
            <person name="Tasumi E."/>
            <person name="Yamanaka Y."/>
            <person name="Yamaguchi T."/>
            <person name="Kamagata Y."/>
            <person name="Tamaki H."/>
            <person name="Takai K."/>
        </authorList>
    </citation>
    <scope>NUCLEOTIDE SEQUENCE [LARGE SCALE GENOMIC DNA]</scope>
    <source>
        <strain evidence="3 4">MK-D1</strain>
    </source>
</reference>
<dbReference type="InterPro" id="IPR002225">
    <property type="entry name" value="3Beta_OHSteriod_DH/Estase"/>
</dbReference>
<sequence length="329" mass="37672">MIKVLLTGAFGNVGLSTIEELLKKDYLIRIFEIFNKKNSRIAKNFSNPNLEIIWGDIRDYKMVEQAVKGVDVVLHVAGIIPPLADKLPEFAESINVGGTINIIKAIEKQQNKPKLVFTSSISVYGDRLKNPYIKLSDPLTPSKGDHYAEQKIKCETLIRESSLEFAIFRLSYITSMDKLQLDPIMYDVPLDTCLEICDTKDVGLALANAVESRDIWDETLHIAGGEQCRTTYREYLSKMLDLFGVGTIKLPNEAFATGDFHCGYMTTNKSQKFLKFQRTTLKEYYNQVKAKVRNQRFWGKLFRPIARFYVLSRSPYLKQKRRSDRGLKT</sequence>
<dbReference type="KEGG" id="psyt:DSAG12_00046"/>